<dbReference type="SUPFAM" id="SSF55073">
    <property type="entry name" value="Nucleotide cyclase"/>
    <property type="match status" value="1"/>
</dbReference>
<dbReference type="Pfam" id="PF00990">
    <property type="entry name" value="GGDEF"/>
    <property type="match status" value="1"/>
</dbReference>
<dbReference type="InterPro" id="IPR003018">
    <property type="entry name" value="GAF"/>
</dbReference>
<dbReference type="AlphaFoldDB" id="H0UN04"/>
<dbReference type="STRING" id="926567.TheveDRAFT_0095"/>
<dbReference type="InterPro" id="IPR043128">
    <property type="entry name" value="Rev_trsase/Diguanyl_cyclase"/>
</dbReference>
<dbReference type="Pfam" id="PF13185">
    <property type="entry name" value="GAF_2"/>
    <property type="match status" value="1"/>
</dbReference>
<dbReference type="Gene3D" id="3.30.70.270">
    <property type="match status" value="1"/>
</dbReference>
<dbReference type="HOGENOM" id="CLU_024971_0_0_0"/>
<reference evidence="2 3" key="1">
    <citation type="submission" date="2011-10" db="EMBL/GenBank/DDBJ databases">
        <title>The Noncontiguous Finished genome of Thermanaerovibrio velox DSM 12556.</title>
        <authorList>
            <consortium name="US DOE Joint Genome Institute (JGI-PGF)"/>
            <person name="Lucas S."/>
            <person name="Copeland A."/>
            <person name="Lapidus A."/>
            <person name="Glavina del Rio T."/>
            <person name="Dalin E."/>
            <person name="Tice H."/>
            <person name="Bruce D."/>
            <person name="Goodwin L."/>
            <person name="Pitluck S."/>
            <person name="Peters L."/>
            <person name="Mikhailova N."/>
            <person name="Teshima H."/>
            <person name="Kyrpides N."/>
            <person name="Mavromatis K."/>
            <person name="Ivanova N."/>
            <person name="Markowitz V."/>
            <person name="Cheng J.-F."/>
            <person name="Hugenholtz P."/>
            <person name="Woyke T."/>
            <person name="Wu D."/>
            <person name="Spring S."/>
            <person name="Brambilla E.-M."/>
            <person name="Klenk H.-P."/>
            <person name="Eisen J.A."/>
        </authorList>
    </citation>
    <scope>NUCLEOTIDE SEQUENCE [LARGE SCALE GENOMIC DNA]</scope>
    <source>
        <strain evidence="2 3">DSM 12556</strain>
    </source>
</reference>
<dbReference type="InterPro" id="IPR029787">
    <property type="entry name" value="Nucleotide_cyclase"/>
</dbReference>
<proteinExistence type="predicted"/>
<dbReference type="Gene3D" id="3.30.450.40">
    <property type="match status" value="3"/>
</dbReference>
<dbReference type="eggNOG" id="COG3706">
    <property type="taxonomic scope" value="Bacteria"/>
</dbReference>
<evidence type="ECO:0000313" key="2">
    <source>
        <dbReference type="EMBL" id="EHM09283.1"/>
    </source>
</evidence>
<dbReference type="InterPro" id="IPR029016">
    <property type="entry name" value="GAF-like_dom_sf"/>
</dbReference>
<dbReference type="PANTHER" id="PTHR45138">
    <property type="entry name" value="REGULATORY COMPONENTS OF SENSORY TRANSDUCTION SYSTEM"/>
    <property type="match status" value="1"/>
</dbReference>
<keyword evidence="3" id="KW-1185">Reference proteome</keyword>
<dbReference type="EMBL" id="CM001377">
    <property type="protein sequence ID" value="EHM09283.1"/>
    <property type="molecule type" value="Genomic_DNA"/>
</dbReference>
<dbReference type="PANTHER" id="PTHR45138:SF9">
    <property type="entry name" value="DIGUANYLATE CYCLASE DGCM-RELATED"/>
    <property type="match status" value="1"/>
</dbReference>
<dbReference type="NCBIfam" id="TIGR00254">
    <property type="entry name" value="GGDEF"/>
    <property type="match status" value="1"/>
</dbReference>
<evidence type="ECO:0000259" key="1">
    <source>
        <dbReference type="PROSITE" id="PS50887"/>
    </source>
</evidence>
<name>H0UN04_9BACT</name>
<dbReference type="Pfam" id="PF01590">
    <property type="entry name" value="GAF"/>
    <property type="match status" value="1"/>
</dbReference>
<sequence>MGFPNLKTLINALGRALSPEDACSALADWAARAFKDGNRSVFFYVPSRSNDGMLVDVTGRARNQRFVPAMDGPVGRAFSLGEVQVEGSPQDGGVTRLACPVKWRGRVMGVLCVVGRRGEDLVDNLDMVINASDLAAPVIWGLLEAERKEDRLKLERVRNASLEDLSYKRGALIALLTQLGDEVTVEGLFDRTVDGLVAMGYQVASIVSRDRRGAPIRFRRNRGSSVSAEQVDPLIQEGRGLVGRVMRYLRPYLCEDSLIDPVVVRTEEDIRSELGVPIIGPDGYPWGMLRVGKRQPRALSVEVDGEILKALGLFIAMRIERSEVVDRLERELNRNRMLHRLVMSLRGASSLEEMADVVVRELSDSMGYGVVEFFKVEEEGPVELEILASSVTPKELLGEKSREIKRRGGGLVYRILRSRRMTNHRWVGPESGHLALVDAGTRHQLDVPVFAMGQMRGVLLLESPDEPFDGSDEEFFEVLSWHLGALLEGLEHLKLLELQSLKDPLTGLWNRKYLDARLEEELTRSARSGLPVCVAMVDLNNFKGVNDTYGHETGDMVLREVARVIRESVRSSDVVVRYGGDEFVVFSPGASQAEMMGLLDRVSRALSGMILCSCVSGLSFDFGVVCLEAGECLMSAVARADAEMYNLRRSRRPNGGCDDGRM</sequence>
<dbReference type="InterPro" id="IPR000160">
    <property type="entry name" value="GGDEF_dom"/>
</dbReference>
<dbReference type="SUPFAM" id="SSF55781">
    <property type="entry name" value="GAF domain-like"/>
    <property type="match status" value="3"/>
</dbReference>
<accession>H0UN04</accession>
<dbReference type="GO" id="GO:0052621">
    <property type="term" value="F:diguanylate cyclase activity"/>
    <property type="evidence" value="ECO:0007669"/>
    <property type="project" value="TreeGrafter"/>
</dbReference>
<dbReference type="InterPro" id="IPR050469">
    <property type="entry name" value="Diguanylate_Cyclase"/>
</dbReference>
<evidence type="ECO:0000313" key="3">
    <source>
        <dbReference type="Proteomes" id="UP000005730"/>
    </source>
</evidence>
<dbReference type="CDD" id="cd01949">
    <property type="entry name" value="GGDEF"/>
    <property type="match status" value="1"/>
</dbReference>
<protein>
    <submittedName>
        <fullName evidence="2">Diguanylate cyclase (GGDEF) domain-containing protein</fullName>
    </submittedName>
</protein>
<dbReference type="PROSITE" id="PS50887">
    <property type="entry name" value="GGDEF"/>
    <property type="match status" value="1"/>
</dbReference>
<dbReference type="SMART" id="SM00065">
    <property type="entry name" value="GAF"/>
    <property type="match status" value="2"/>
</dbReference>
<dbReference type="eggNOG" id="COG2203">
    <property type="taxonomic scope" value="Bacteria"/>
</dbReference>
<gene>
    <name evidence="2" type="ORF">TheveDRAFT_0095</name>
</gene>
<dbReference type="OrthoDB" id="9759607at2"/>
<dbReference type="RefSeq" id="WP_006582775.1">
    <property type="nucleotide sequence ID" value="NZ_CM001377.1"/>
</dbReference>
<organism evidence="2 3">
    <name type="scientific">Thermanaerovibrio velox DSM 12556</name>
    <dbReference type="NCBI Taxonomy" id="926567"/>
    <lineage>
        <taxon>Bacteria</taxon>
        <taxon>Thermotogati</taxon>
        <taxon>Synergistota</taxon>
        <taxon>Synergistia</taxon>
        <taxon>Synergistales</taxon>
        <taxon>Synergistaceae</taxon>
        <taxon>Thermanaerovibrio</taxon>
    </lineage>
</organism>
<dbReference type="SMART" id="SM00267">
    <property type="entry name" value="GGDEF"/>
    <property type="match status" value="1"/>
</dbReference>
<feature type="domain" description="GGDEF" evidence="1">
    <location>
        <begin position="530"/>
        <end position="662"/>
    </location>
</feature>
<dbReference type="Proteomes" id="UP000005730">
    <property type="component" value="Chromosome"/>
</dbReference>